<dbReference type="EMBL" id="LHPN01000004">
    <property type="protein sequence ID" value="OAL72124.1"/>
    <property type="molecule type" value="Genomic_DNA"/>
</dbReference>
<protein>
    <submittedName>
        <fullName evidence="3">Uncharacterized protein</fullName>
    </submittedName>
</protein>
<comment type="caution">
    <text evidence="3">The sequence shown here is derived from an EMBL/GenBank/DDBJ whole genome shotgun (WGS) entry which is preliminary data.</text>
</comment>
<dbReference type="PANTHER" id="PTHR36854:SF1">
    <property type="entry name" value="TRANSMEMBRANE PROTEIN"/>
    <property type="match status" value="1"/>
</dbReference>
<feature type="region of interest" description="Disordered" evidence="1">
    <location>
        <begin position="108"/>
        <end position="131"/>
    </location>
</feature>
<gene>
    <name evidence="3" type="ORF">A7D00_3122</name>
</gene>
<proteinExistence type="predicted"/>
<keyword evidence="2" id="KW-0812">Transmembrane</keyword>
<dbReference type="Proteomes" id="UP000243519">
    <property type="component" value="Unassembled WGS sequence"/>
</dbReference>
<evidence type="ECO:0000256" key="2">
    <source>
        <dbReference type="SAM" id="Phobius"/>
    </source>
</evidence>
<keyword evidence="4" id="KW-1185">Reference proteome</keyword>
<keyword evidence="2" id="KW-1133">Transmembrane helix</keyword>
<evidence type="ECO:0000313" key="3">
    <source>
        <dbReference type="EMBL" id="OAL72124.1"/>
    </source>
</evidence>
<name>A0A178FJD9_TRIVO</name>
<evidence type="ECO:0000256" key="1">
    <source>
        <dbReference type="SAM" id="MobiDB-lite"/>
    </source>
</evidence>
<accession>A0A178FJD9</accession>
<sequence>MNSRINQPNNCDHDTARNPAPGVAALHRAVALPCFRRQYVNSSPASYHLHPNRPTNQQFICLEPTSFCKCTCWTNSTIIPLGPPGSVAPLDPRSRDTLSFRDFISGRGNGAVKLPTPDGGEGDDEAKDRGGRSCNDCNRRFCLDQHLPKCKGAVEENVFTTCFQRDSNKDKAVVFIFIIATASLLAWAAVKPWAETWIQRFRERRSYLPISSEGEGR</sequence>
<dbReference type="PANTHER" id="PTHR36854">
    <property type="entry name" value="CHROMOSOME 9, WHOLE GENOME SHOTGUN SEQUENCE"/>
    <property type="match status" value="1"/>
</dbReference>
<reference evidence="3 4" key="1">
    <citation type="submission" date="2016-05" db="EMBL/GenBank/DDBJ databases">
        <title>Genome sequencing of Trichophyton violaceum CMCC(F)T3l isolated from hair.</title>
        <authorList>
            <person name="Zhan P."/>
            <person name="Tao Y."/>
            <person name="Liu W."/>
        </authorList>
    </citation>
    <scope>NUCLEOTIDE SEQUENCE [LARGE SCALE GENOMIC DNA]</scope>
    <source>
        <strain evidence="4">CMCC(F)T3l</strain>
    </source>
</reference>
<organism evidence="3 4">
    <name type="scientific">Trichophyton violaceum</name>
    <dbReference type="NCBI Taxonomy" id="34388"/>
    <lineage>
        <taxon>Eukaryota</taxon>
        <taxon>Fungi</taxon>
        <taxon>Dikarya</taxon>
        <taxon>Ascomycota</taxon>
        <taxon>Pezizomycotina</taxon>
        <taxon>Eurotiomycetes</taxon>
        <taxon>Eurotiomycetidae</taxon>
        <taxon>Onygenales</taxon>
        <taxon>Arthrodermataceae</taxon>
        <taxon>Trichophyton</taxon>
    </lineage>
</organism>
<dbReference type="AlphaFoldDB" id="A0A178FJD9"/>
<dbReference type="OrthoDB" id="2142503at2759"/>
<keyword evidence="2" id="KW-0472">Membrane</keyword>
<feature type="transmembrane region" description="Helical" evidence="2">
    <location>
        <begin position="172"/>
        <end position="190"/>
    </location>
</feature>
<evidence type="ECO:0000313" key="4">
    <source>
        <dbReference type="Proteomes" id="UP000243519"/>
    </source>
</evidence>